<dbReference type="GO" id="GO:0005509">
    <property type="term" value="F:calcium ion binding"/>
    <property type="evidence" value="ECO:0007669"/>
    <property type="project" value="InterPro"/>
</dbReference>
<dbReference type="KEGG" id="ngr:NAEGRDRAFT_59413"/>
<dbReference type="InParanoid" id="D2VWH8"/>
<dbReference type="InterPro" id="IPR002048">
    <property type="entry name" value="EF_hand_dom"/>
</dbReference>
<evidence type="ECO:0000313" key="2">
    <source>
        <dbReference type="EMBL" id="EFC38896.1"/>
    </source>
</evidence>
<dbReference type="Proteomes" id="UP000006671">
    <property type="component" value="Unassembled WGS sequence"/>
</dbReference>
<dbReference type="SMART" id="SM00054">
    <property type="entry name" value="EFh"/>
    <property type="match status" value="4"/>
</dbReference>
<dbReference type="InterPro" id="IPR011992">
    <property type="entry name" value="EF-hand-dom_pair"/>
</dbReference>
<dbReference type="SUPFAM" id="SSF47473">
    <property type="entry name" value="EF-hand"/>
    <property type="match status" value="4"/>
</dbReference>
<dbReference type="AlphaFoldDB" id="D2VWH8"/>
<gene>
    <name evidence="2" type="ORF">NAEGRDRAFT_59413</name>
</gene>
<dbReference type="InterPro" id="IPR027417">
    <property type="entry name" value="P-loop_NTPase"/>
</dbReference>
<dbReference type="PANTHER" id="PTHR20875:SF0">
    <property type="entry name" value="GH12158P"/>
    <property type="match status" value="1"/>
</dbReference>
<dbReference type="OrthoDB" id="272072at2759"/>
<dbReference type="PANTHER" id="PTHR20875">
    <property type="entry name" value="EF-HAND CALCIUM-BINDING DOMAIN-CONTAINING PROTEIN 6-RELATED"/>
    <property type="match status" value="1"/>
</dbReference>
<dbReference type="OMA" id="CVRYRDF"/>
<dbReference type="PROSITE" id="PS50222">
    <property type="entry name" value="EF_HAND_2"/>
    <property type="match status" value="1"/>
</dbReference>
<dbReference type="GO" id="GO:0005524">
    <property type="term" value="F:ATP binding"/>
    <property type="evidence" value="ECO:0007669"/>
    <property type="project" value="InterPro"/>
</dbReference>
<dbReference type="GeneID" id="8858837"/>
<protein>
    <submittedName>
        <fullName evidence="2">Predicted protein</fullName>
    </submittedName>
</protein>
<reference evidence="2 3" key="1">
    <citation type="journal article" date="2010" name="Cell">
        <title>The genome of Naegleria gruberi illuminates early eukaryotic versatility.</title>
        <authorList>
            <person name="Fritz-Laylin L.K."/>
            <person name="Prochnik S.E."/>
            <person name="Ginger M.L."/>
            <person name="Dacks J.B."/>
            <person name="Carpenter M.L."/>
            <person name="Field M.C."/>
            <person name="Kuo A."/>
            <person name="Paredez A."/>
            <person name="Chapman J."/>
            <person name="Pham J."/>
            <person name="Shu S."/>
            <person name="Neupane R."/>
            <person name="Cipriano M."/>
            <person name="Mancuso J."/>
            <person name="Tu H."/>
            <person name="Salamov A."/>
            <person name="Lindquist E."/>
            <person name="Shapiro H."/>
            <person name="Lucas S."/>
            <person name="Grigoriev I.V."/>
            <person name="Cande W.Z."/>
            <person name="Fulton C."/>
            <person name="Rokhsar D.S."/>
            <person name="Dawson S.C."/>
        </authorList>
    </citation>
    <scope>NUCLEOTIDE SEQUENCE [LARGE SCALE GENOMIC DNA]</scope>
    <source>
        <strain evidence="2 3">NEG-M</strain>
    </source>
</reference>
<dbReference type="Gene3D" id="1.10.238.10">
    <property type="entry name" value="EF-hand"/>
    <property type="match status" value="7"/>
</dbReference>
<sequence length="1059" mass="124232">MEQKVKGLLDQINKDHQLVEFSQQKPSEIKQRLLIGIFGTPGSGKTSVCQDMKKYLTEELKINCQVVPMDGFHYYRRELDMMEDPKHAHSRRGAPFTFNDLAFKNLLENIKHSPNQKVSAPSFDHGVGDPIEDDIHVEANQSIIIVEGNYLATWPNVTPLFDILIYIHTQTKEEKRLRINEFFIDFDKLRSGFVSIPQFRRCLSSFGMELKDADFDKLVSRFIDSSVNKVNYIQFATEIDKGMEKDPKLETLNSTELLKSQKPQLSATEELNILYEKLRWEAKTQGHIIKNYFKDFDPLNHGAVTRSQFLQCIPFRNLNAEELHLILDRYVDEKGDINYLRFHEEIENEIKIDDYPDYRFERATPSIEEQVDEIEKEIKKALIKYRIKLDESFRDFDRLRTGFITKAQFMSTLGAIKFHKMAFNQTQLDMLAEKYRTEDHHSESRVSYQEFLNNVYSVFNDKGLEKFPTKKFHQQNNIVKLNRKNLESEKEEKCNDVINKVSEIVSNRRVFMKPFFQDFDKTKKGTYSTDHVTRARFERALHMSGINLTQDEYTILEEKYDDLGKGDVNYKMFLEDVDEILQNSNFNTRDYDVKLIGNLPKKERGPKGEKELDELLEDISFKSLVNRIRLEEFMRDFDPLRSHEITEKQFRSALNMGGIDMTDKENEQLISEFKSPTKKGFVNYRKFCDTINSVITEKNLEKVPTKELVSPLDFTLNSMQKRGPQKAYTPMEDKLDELLGKLQYAVKTRGIAMKVNFEDFDKLRRGKISETQFIQCLDKLFNFLTQEDYRLLQNAYFEPTSGYVNYFKFIQDVDKNERVDRTHQSVYVKELELAVSQNFINPDVPKQIPTEISNVIYKATSDIVKSRTRLKEFFADFDKLRHNVVPKAKFRTALSMAKLNLSEQEIQLLEDYYKVDAHPDLISYTSLCEEVDRAFVENRLEKFPTKTAESFQARPSYPLKSHIPEISNEVDGNELNAILKKVATKAAVMQQILTAYFQDYDKLRKLRVTKTQFASILDFLKFHLNDKELRVLQKHYEDERGDIDYHTFCKEIDAVVLTL</sequence>
<dbReference type="Gene3D" id="3.40.50.300">
    <property type="entry name" value="P-loop containing nucleotide triphosphate hydrolases"/>
    <property type="match status" value="1"/>
</dbReference>
<organism evidence="3">
    <name type="scientific">Naegleria gruberi</name>
    <name type="common">Amoeba</name>
    <dbReference type="NCBI Taxonomy" id="5762"/>
    <lineage>
        <taxon>Eukaryota</taxon>
        <taxon>Discoba</taxon>
        <taxon>Heterolobosea</taxon>
        <taxon>Tetramitia</taxon>
        <taxon>Eutetramitia</taxon>
        <taxon>Vahlkampfiidae</taxon>
        <taxon>Naegleria</taxon>
    </lineage>
</organism>
<proteinExistence type="predicted"/>
<dbReference type="eggNOG" id="KOG2702">
    <property type="taxonomic scope" value="Eukaryota"/>
</dbReference>
<name>D2VWH8_NAEGR</name>
<dbReference type="RefSeq" id="XP_002671640.1">
    <property type="nucleotide sequence ID" value="XM_002671594.1"/>
</dbReference>
<feature type="domain" description="EF-hand" evidence="1">
    <location>
        <begin position="174"/>
        <end position="209"/>
    </location>
</feature>
<dbReference type="Pfam" id="PF00485">
    <property type="entry name" value="PRK"/>
    <property type="match status" value="1"/>
</dbReference>
<dbReference type="STRING" id="5762.D2VWH8"/>
<evidence type="ECO:0000313" key="3">
    <source>
        <dbReference type="Proteomes" id="UP000006671"/>
    </source>
</evidence>
<dbReference type="InterPro" id="IPR006083">
    <property type="entry name" value="PRK/URK"/>
</dbReference>
<dbReference type="InterPro" id="IPR052603">
    <property type="entry name" value="EFCB6"/>
</dbReference>
<dbReference type="SUPFAM" id="SSF52540">
    <property type="entry name" value="P-loop containing nucleoside triphosphate hydrolases"/>
    <property type="match status" value="1"/>
</dbReference>
<dbReference type="GO" id="GO:0016301">
    <property type="term" value="F:kinase activity"/>
    <property type="evidence" value="ECO:0007669"/>
    <property type="project" value="InterPro"/>
</dbReference>
<accession>D2VWH8</accession>
<evidence type="ECO:0000259" key="1">
    <source>
        <dbReference type="PROSITE" id="PS50222"/>
    </source>
</evidence>
<dbReference type="EMBL" id="GG738904">
    <property type="protein sequence ID" value="EFC38896.1"/>
    <property type="molecule type" value="Genomic_DNA"/>
</dbReference>
<keyword evidence="3" id="KW-1185">Reference proteome</keyword>
<dbReference type="VEuPathDB" id="AmoebaDB:NAEGRDRAFT_59413"/>